<comment type="catalytic activity">
    <reaction evidence="14 15">
        <text>ATP + H2O = ADP + phosphate + H(+)</text>
        <dbReference type="Rhea" id="RHEA:13065"/>
        <dbReference type="ChEBI" id="CHEBI:15377"/>
        <dbReference type="ChEBI" id="CHEBI:15378"/>
        <dbReference type="ChEBI" id="CHEBI:30616"/>
        <dbReference type="ChEBI" id="CHEBI:43474"/>
        <dbReference type="ChEBI" id="CHEBI:456216"/>
        <dbReference type="EC" id="5.6.2.4"/>
    </reaction>
</comment>
<keyword evidence="9 15" id="KW-0460">Magnesium</keyword>
<dbReference type="InterPro" id="IPR038726">
    <property type="entry name" value="PDDEXK_AddAB-type"/>
</dbReference>
<keyword evidence="11 15" id="KW-0234">DNA repair</keyword>
<reference evidence="19 20" key="1">
    <citation type="submission" date="2018-06" db="EMBL/GenBank/DDBJ databases">
        <authorList>
            <consortium name="Pathogen Informatics"/>
            <person name="Doyle S."/>
        </authorList>
    </citation>
    <scope>NUCLEOTIDE SEQUENCE [LARGE SCALE GENOMIC DNA]</scope>
    <source>
        <strain evidence="19 20">NCTC11621</strain>
    </source>
</reference>
<keyword evidence="2 15" id="KW-0479">Metal-binding</keyword>
<evidence type="ECO:0000313" key="19">
    <source>
        <dbReference type="EMBL" id="SUC09964.1"/>
    </source>
</evidence>
<dbReference type="AlphaFoldDB" id="A0A379EUY8"/>
<comment type="domain">
    <text evidence="15">The N-terminal DNA-binding domain is a ssDNA-dependent ATPase and has ATP-dependent 3'-5' helicase function. This domain interacts with RecC.</text>
</comment>
<evidence type="ECO:0000256" key="4">
    <source>
        <dbReference type="ARBA" id="ARBA00022763"/>
    </source>
</evidence>
<dbReference type="EC" id="3.1.11.5" evidence="15"/>
<dbReference type="CDD" id="cd22352">
    <property type="entry name" value="RecB_C-like"/>
    <property type="match status" value="1"/>
</dbReference>
<keyword evidence="5 15" id="KW-0378">Hydrolase</keyword>
<dbReference type="Proteomes" id="UP000254704">
    <property type="component" value="Unassembled WGS sequence"/>
</dbReference>
<dbReference type="GO" id="GO:0000724">
    <property type="term" value="P:double-strand break repair via homologous recombination"/>
    <property type="evidence" value="ECO:0007669"/>
    <property type="project" value="UniProtKB-UniRule"/>
</dbReference>
<accession>A0A379EUY8</accession>
<keyword evidence="3 15" id="KW-0547">Nucleotide-binding</keyword>
<dbReference type="PANTHER" id="PTHR11070">
    <property type="entry name" value="UVRD / RECB / PCRA DNA HELICASE FAMILY MEMBER"/>
    <property type="match status" value="1"/>
</dbReference>
<dbReference type="GO" id="GO:0043138">
    <property type="term" value="F:3'-5' DNA helicase activity"/>
    <property type="evidence" value="ECO:0007669"/>
    <property type="project" value="UniProtKB-UniRule"/>
</dbReference>
<dbReference type="InterPro" id="IPR014017">
    <property type="entry name" value="DNA_helicase_UvrD-like_C"/>
</dbReference>
<dbReference type="Pfam" id="PF12705">
    <property type="entry name" value="PDDEXK_1"/>
    <property type="match status" value="1"/>
</dbReference>
<dbReference type="NCBIfam" id="TIGR00609">
    <property type="entry name" value="recB"/>
    <property type="match status" value="1"/>
</dbReference>
<feature type="region of interest" description="Nuclease activity, interacts with RecD and RecA" evidence="15">
    <location>
        <begin position="934"/>
        <end position="1231"/>
    </location>
</feature>
<comment type="catalytic activity">
    <reaction evidence="15">
        <text>Exonucleolytic cleavage (in the presence of ATP) in either 5'- to 3'- or 3'- to 5'-direction to yield 5'-phosphooligonucleotides.</text>
        <dbReference type="EC" id="3.1.11.5"/>
    </reaction>
</comment>
<dbReference type="PROSITE" id="PS51217">
    <property type="entry name" value="UVRD_HELICASE_CTER"/>
    <property type="match status" value="1"/>
</dbReference>
<feature type="binding site" evidence="15">
    <location>
        <position position="1127"/>
    </location>
    <ligand>
        <name>Mg(2+)</name>
        <dbReference type="ChEBI" id="CHEBI:18420"/>
    </ligand>
</feature>
<dbReference type="Gene3D" id="1.10.3170.10">
    <property type="entry name" value="Recbcd, chain B, domain 2"/>
    <property type="match status" value="1"/>
</dbReference>
<feature type="binding site" evidence="16">
    <location>
        <begin position="30"/>
        <end position="37"/>
    </location>
    <ligand>
        <name>ATP</name>
        <dbReference type="ChEBI" id="CHEBI:30616"/>
    </ligand>
</feature>
<dbReference type="SUPFAM" id="SSF52980">
    <property type="entry name" value="Restriction endonuclease-like"/>
    <property type="match status" value="1"/>
</dbReference>
<dbReference type="InterPro" id="IPR027417">
    <property type="entry name" value="P-loop_NTPase"/>
</dbReference>
<evidence type="ECO:0000256" key="9">
    <source>
        <dbReference type="ARBA" id="ARBA00022842"/>
    </source>
</evidence>
<dbReference type="InterPro" id="IPR011604">
    <property type="entry name" value="PDDEXK-like_dom_sf"/>
</dbReference>
<evidence type="ECO:0000256" key="8">
    <source>
        <dbReference type="ARBA" id="ARBA00022840"/>
    </source>
</evidence>
<dbReference type="PANTHER" id="PTHR11070:SF23">
    <property type="entry name" value="RECBCD ENZYME SUBUNIT RECB"/>
    <property type="match status" value="1"/>
</dbReference>
<feature type="domain" description="UvrD-like helicase ATP-binding" evidence="17">
    <location>
        <begin position="9"/>
        <end position="484"/>
    </location>
</feature>
<dbReference type="EC" id="5.6.2.4" evidence="15"/>
<dbReference type="GO" id="GO:0005829">
    <property type="term" value="C:cytosol"/>
    <property type="evidence" value="ECO:0007669"/>
    <property type="project" value="TreeGrafter"/>
</dbReference>
<dbReference type="Gene3D" id="3.90.320.10">
    <property type="match status" value="1"/>
</dbReference>
<comment type="domain">
    <text evidence="15">The C-terminal domain has nuclease activity and interacts with RecD. It interacts with RecA, facilitating its loading onto ssDNA.</text>
</comment>
<evidence type="ECO:0000256" key="7">
    <source>
        <dbReference type="ARBA" id="ARBA00022839"/>
    </source>
</evidence>
<dbReference type="InterPro" id="IPR011335">
    <property type="entry name" value="Restrct_endonuc-II-like"/>
</dbReference>
<evidence type="ECO:0000256" key="14">
    <source>
        <dbReference type="ARBA" id="ARBA00048988"/>
    </source>
</evidence>
<dbReference type="Gene3D" id="3.40.50.300">
    <property type="entry name" value="P-loop containing nucleotide triphosphate hydrolases"/>
    <property type="match status" value="2"/>
</dbReference>
<evidence type="ECO:0000256" key="16">
    <source>
        <dbReference type="PROSITE-ProRule" id="PRU00560"/>
    </source>
</evidence>
<dbReference type="InterPro" id="IPR004586">
    <property type="entry name" value="RecB"/>
</dbReference>
<dbReference type="InterPro" id="IPR000212">
    <property type="entry name" value="DNA_helicase_UvrD/REP"/>
</dbReference>
<comment type="miscellaneous">
    <text evidence="15">In the RecBCD complex, RecB has a slow 3'-5' helicase, an exonuclease activity and loads RecA onto ssDNA, RecD has a fast 5'-3' helicase activity, while RecC stimulates the ATPase and processivity of the RecB helicase and contributes to recognition of the Chi site.</text>
</comment>
<evidence type="ECO:0000256" key="15">
    <source>
        <dbReference type="HAMAP-Rule" id="MF_01485"/>
    </source>
</evidence>
<feature type="domain" description="UvrD-like helicase C-terminal" evidence="18">
    <location>
        <begin position="512"/>
        <end position="783"/>
    </location>
</feature>
<dbReference type="GO" id="GO:0005524">
    <property type="term" value="F:ATP binding"/>
    <property type="evidence" value="ECO:0007669"/>
    <property type="project" value="UniProtKB-UniRule"/>
</dbReference>
<evidence type="ECO:0000313" key="20">
    <source>
        <dbReference type="Proteomes" id="UP000254704"/>
    </source>
</evidence>
<dbReference type="GO" id="GO:0003677">
    <property type="term" value="F:DNA binding"/>
    <property type="evidence" value="ECO:0007669"/>
    <property type="project" value="UniProtKB-UniRule"/>
</dbReference>
<protein>
    <recommendedName>
        <fullName evidence="15">RecBCD enzyme subunit RecB</fullName>
        <ecNumber evidence="15">3.1.11.5</ecNumber>
        <ecNumber evidence="15">5.6.2.4</ecNumber>
    </recommendedName>
    <alternativeName>
        <fullName evidence="15">DNA 3'-5' helicase subunit RecB</fullName>
    </alternativeName>
    <alternativeName>
        <fullName evidence="15">Exonuclease V subunit RecB</fullName>
        <shortName evidence="15">ExoV subunit RecB</shortName>
    </alternativeName>
    <alternativeName>
        <fullName evidence="15">Helicase/nuclease RecBCD subunit RecB</fullName>
    </alternativeName>
</protein>
<dbReference type="GO" id="GO:0016887">
    <property type="term" value="F:ATP hydrolysis activity"/>
    <property type="evidence" value="ECO:0007669"/>
    <property type="project" value="RHEA"/>
</dbReference>
<organism evidence="19 20">
    <name type="scientific">Pasteurella canis</name>
    <dbReference type="NCBI Taxonomy" id="753"/>
    <lineage>
        <taxon>Bacteria</taxon>
        <taxon>Pseudomonadati</taxon>
        <taxon>Pseudomonadota</taxon>
        <taxon>Gammaproteobacteria</taxon>
        <taxon>Pasteurellales</taxon>
        <taxon>Pasteurellaceae</taxon>
        <taxon>Pasteurella</taxon>
    </lineage>
</organism>
<dbReference type="Gene3D" id="1.10.486.10">
    <property type="entry name" value="PCRA, domain 4"/>
    <property type="match status" value="1"/>
</dbReference>
<evidence type="ECO:0000256" key="5">
    <source>
        <dbReference type="ARBA" id="ARBA00022801"/>
    </source>
</evidence>
<name>A0A379EUY8_9PAST</name>
<evidence type="ECO:0000256" key="2">
    <source>
        <dbReference type="ARBA" id="ARBA00022723"/>
    </source>
</evidence>
<evidence type="ECO:0000259" key="18">
    <source>
        <dbReference type="PROSITE" id="PS51217"/>
    </source>
</evidence>
<feature type="active site" description="For nuclease activity" evidence="15">
    <location>
        <position position="1140"/>
    </location>
</feature>
<dbReference type="SUPFAM" id="SSF52540">
    <property type="entry name" value="P-loop containing nucleoside triphosphate hydrolases"/>
    <property type="match status" value="1"/>
</dbReference>
<evidence type="ECO:0000256" key="13">
    <source>
        <dbReference type="ARBA" id="ARBA00034617"/>
    </source>
</evidence>
<feature type="region of interest" description="DNA-binding and helicase activity, interacts with RecC" evidence="15">
    <location>
        <begin position="1"/>
        <end position="909"/>
    </location>
</feature>
<evidence type="ECO:0000256" key="1">
    <source>
        <dbReference type="ARBA" id="ARBA00022722"/>
    </source>
</evidence>
<keyword evidence="4 15" id="KW-0227">DNA damage</keyword>
<proteinExistence type="inferred from homology"/>
<keyword evidence="8 15" id="KW-0067">ATP-binding</keyword>
<dbReference type="HAMAP" id="MF_01485">
    <property type="entry name" value="RecB"/>
    <property type="match status" value="1"/>
</dbReference>
<comment type="function">
    <text evidence="15">A helicase/nuclease that prepares dsDNA breaks (DSB) for recombinational DNA repair. Binds to DSBs and unwinds DNA via a highly rapid and processive ATP-dependent bidirectional helicase activity. Unwinds dsDNA until it encounters a Chi (crossover hotspot instigator) sequence from the 3' direction. Cuts ssDNA a few nucleotides 3' to the Chi site. The properties and activities of the enzyme are changed at Chi. The Chi-altered holoenzyme produces a long 3'-ssDNA overhang and facilitates RecA-binding to the ssDNA for homologous DNA recombination and repair. Holoenzyme degrades any linearized DNA that is unable to undergo homologous recombination. In the holoenzyme this subunit contributes ATPase, 3'-5' helicase, exonuclease activity and loads RecA onto ssDNA.</text>
</comment>
<dbReference type="GO" id="GO:0008854">
    <property type="term" value="F:exodeoxyribonuclease V activity"/>
    <property type="evidence" value="ECO:0007669"/>
    <property type="project" value="UniProtKB-EC"/>
</dbReference>
<feature type="binding site" evidence="15">
    <location>
        <position position="1014"/>
    </location>
    <ligand>
        <name>Mg(2+)</name>
        <dbReference type="ChEBI" id="CHEBI:18420"/>
    </ligand>
</feature>
<dbReference type="InterPro" id="IPR014016">
    <property type="entry name" value="UvrD-like_ATP-bd"/>
</dbReference>
<evidence type="ECO:0000256" key="11">
    <source>
        <dbReference type="ARBA" id="ARBA00023204"/>
    </source>
</evidence>
<comment type="subunit">
    <text evidence="15">Heterotrimer of RecB, RecC and RecD. All subunits contribute to DNA-binding. Interacts with RecA.</text>
</comment>
<dbReference type="PROSITE" id="PS51198">
    <property type="entry name" value="UVRD_HELICASE_ATP_BIND"/>
    <property type="match status" value="1"/>
</dbReference>
<dbReference type="EMBL" id="UGTV01000015">
    <property type="protein sequence ID" value="SUC09964.1"/>
    <property type="molecule type" value="Genomic_DNA"/>
</dbReference>
<dbReference type="Pfam" id="PF13361">
    <property type="entry name" value="UvrD_C"/>
    <property type="match status" value="1"/>
</dbReference>
<comment type="catalytic activity">
    <reaction evidence="13 15">
        <text>Couples ATP hydrolysis with the unwinding of duplex DNA by translocating in the 3'-5' direction.</text>
        <dbReference type="EC" id="5.6.2.4"/>
    </reaction>
</comment>
<evidence type="ECO:0000256" key="10">
    <source>
        <dbReference type="ARBA" id="ARBA00023125"/>
    </source>
</evidence>
<keyword evidence="12 15" id="KW-0413">Isomerase</keyword>
<keyword evidence="1 15" id="KW-0540">Nuclease</keyword>
<keyword evidence="6 15" id="KW-0347">Helicase</keyword>
<sequence length="1231" mass="143221">MNTEKNKTMDTVDHLNPLTTPLNQVCLIEASAGTGKTYTIGSLYLRLLLQAGEHCFSRPLNVQDILVVTFTEAATEELKGRIRERIHQAKKAFIAYKVEGVKALAHDPFLMELVDSIQDIDVAIQRLKMAEQTMDLAAIYTIHGFCRRMLMQYAFNSGIHFNLELVKDESELLERLFKDFWRENFYSQPLEIANYIHQVLVSPQAVLKKLRSHISHQLEPDIGSKAWLSMSLVEFLQQYVLPKQALVQQLKQQWLAHETELRSLIFNELDKNYKKGEKKSLQRTRFKKNYVPSWFNSIQVWARSALTTKLPETLTKYFSQQALVSYADEGAEPISHSVFQLVDDVIMNTAEQAIDEKVVLYHYLRGVQQKLIDYKLNHTQKNFDDLLRLLKQALYSTQGDELAQFIRLQYPFAMIDEFQDTDVQQYHIFAKIYIHQQPVENGFIMIGDPKQAIYKFRGADIFTYFKAAQQADMRFTLGVNWRSEQSLVKCINALFDFQSDSLPFLYPQIQFHPVIASQTQAKFKLHGKIEPALRCYIGDLGESKPSGFSKAQKQAMAQICAISIQNWLQSAQENQAFFALDNKIKPLSAERIAVIVRNWTEAELVIQALQQLGIASVYLSDRSNVFDCDEAKQLVLILTACLNPFSERHILNAIATRIFALTTAEISAIKQDEHRWTEQVERFIHYQRIWQKQGILAMLHQLFLTEKITEKLLASVGGERKTTDLLHLAELLQEASRLNDSAASLLRWFEKQIQGEDRQEGQQIRLESERQLVKIVTIHKSKGLEYDLVWLPFIADALKDNKQLIQTYYDSCAQQVLWDVQQQHQVEIEQEQRAEEMRLLYVALTRAKYQIALALPTSFLPSWNCLQYVLTAGKMDRHEEVRSVLAEFQQRMRNQQVDIIIEDFSVLQPKKVSSCYVPKDALHYAEFRGEIEKNWQVTSFTAISAQHERTKQFYLTKQEEQTSTATFSAELKDYKLEQGTQQDIYLPQSIVEGYPLGYTPFDLPAGAQVGQILHQYFEQNNFNQPIELTALQQICQQLQLDQQWLGSLQTWLTRILNTPLFENENLKLADLAPQDCLKEMAFYLQFKHTFQANKFNQLLQKYQFISTPLQLQDFTHGIQGMLRGFIDLVFRYQGKYYLLDYKSNKLGHDFVDYAPEQLNKVMVEQHYDWQYLFYTIALHRYLTQRDQNYHYERDFGGVIYTFLRGMNGKDNYGIYFNKPNADLIAELEELL</sequence>
<evidence type="ECO:0000259" key="17">
    <source>
        <dbReference type="PROSITE" id="PS51198"/>
    </source>
</evidence>
<feature type="binding site" evidence="15">
    <location>
        <position position="1140"/>
    </location>
    <ligand>
        <name>Mg(2+)</name>
        <dbReference type="ChEBI" id="CHEBI:18420"/>
    </ligand>
</feature>
<evidence type="ECO:0000256" key="6">
    <source>
        <dbReference type="ARBA" id="ARBA00022806"/>
    </source>
</evidence>
<dbReference type="GO" id="GO:0009338">
    <property type="term" value="C:exodeoxyribonuclease V complex"/>
    <property type="evidence" value="ECO:0007669"/>
    <property type="project" value="TreeGrafter"/>
</dbReference>
<keyword evidence="10 15" id="KW-0238">DNA-binding</keyword>
<comment type="cofactor">
    <cofactor evidence="15">
        <name>Mg(2+)</name>
        <dbReference type="ChEBI" id="CHEBI:18420"/>
    </cofactor>
    <text evidence="15">Binds 1 Mg(2+) ion per subunit.</text>
</comment>
<keyword evidence="7 15" id="KW-0269">Exonuclease</keyword>
<gene>
    <name evidence="15 19" type="primary">recB</name>
    <name evidence="19" type="ORF">NCTC11621_00995</name>
</gene>
<dbReference type="Pfam" id="PF00580">
    <property type="entry name" value="UvrD-helicase"/>
    <property type="match status" value="1"/>
</dbReference>
<evidence type="ECO:0000256" key="3">
    <source>
        <dbReference type="ARBA" id="ARBA00022741"/>
    </source>
</evidence>
<comment type="similarity">
    <text evidence="15">Belongs to the helicase family. UvrD subfamily.</text>
</comment>
<dbReference type="GO" id="GO:0000287">
    <property type="term" value="F:magnesium ion binding"/>
    <property type="evidence" value="ECO:0007669"/>
    <property type="project" value="UniProtKB-UniRule"/>
</dbReference>
<evidence type="ECO:0000256" key="12">
    <source>
        <dbReference type="ARBA" id="ARBA00023235"/>
    </source>
</evidence>